<evidence type="ECO:0000256" key="14">
    <source>
        <dbReference type="ARBA" id="ARBA00023268"/>
    </source>
</evidence>
<evidence type="ECO:0000313" key="22">
    <source>
        <dbReference type="Proteomes" id="UP000192042"/>
    </source>
</evidence>
<dbReference type="PANTHER" id="PTHR32282:SF11">
    <property type="entry name" value="PENICILLIN-BINDING PROTEIN 1B"/>
    <property type="match status" value="1"/>
</dbReference>
<comment type="similarity">
    <text evidence="4">In the N-terminal section; belongs to the glycosyltransferase 51 family.</text>
</comment>
<dbReference type="Pfam" id="PF00905">
    <property type="entry name" value="Transpeptidase"/>
    <property type="match status" value="1"/>
</dbReference>
<dbReference type="RefSeq" id="WP_172834094.1">
    <property type="nucleotide sequence ID" value="NZ_LT828648.1"/>
</dbReference>
<keyword evidence="10 21" id="KW-0378">Hydrolase</keyword>
<protein>
    <submittedName>
        <fullName evidence="21">Putative Penicillin-binding protein 1B</fullName>
        <ecNumber evidence="21">2.4.1.129</ecNumber>
        <ecNumber evidence="21">3.4.-.-</ecNumber>
    </submittedName>
</protein>
<dbReference type="KEGG" id="nja:NSJP_0442"/>
<dbReference type="GO" id="GO:0009252">
    <property type="term" value="P:peptidoglycan biosynthetic process"/>
    <property type="evidence" value="ECO:0007669"/>
    <property type="project" value="UniProtKB-KW"/>
</dbReference>
<comment type="subcellular location">
    <subcellularLocation>
        <location evidence="1">Cell membrane</location>
    </subcellularLocation>
</comment>
<feature type="domain" description="Bifunctional transglycosylase second" evidence="20">
    <location>
        <begin position="55"/>
        <end position="131"/>
    </location>
</feature>
<feature type="domain" description="Glycosyl transferase family 51" evidence="19">
    <location>
        <begin position="150"/>
        <end position="321"/>
    </location>
</feature>
<name>A0A1W1I0V7_9BACT</name>
<dbReference type="Proteomes" id="UP000192042">
    <property type="component" value="Chromosome I"/>
</dbReference>
<evidence type="ECO:0000256" key="2">
    <source>
        <dbReference type="ARBA" id="ARBA00004752"/>
    </source>
</evidence>
<evidence type="ECO:0000313" key="21">
    <source>
        <dbReference type="EMBL" id="SLM46614.1"/>
    </source>
</evidence>
<dbReference type="InterPro" id="IPR001460">
    <property type="entry name" value="PCN-bd_Tpept"/>
</dbReference>
<dbReference type="GO" id="GO:0006508">
    <property type="term" value="P:proteolysis"/>
    <property type="evidence" value="ECO:0007669"/>
    <property type="project" value="UniProtKB-KW"/>
</dbReference>
<keyword evidence="8 21" id="KW-0328">Glycosyltransferase</keyword>
<evidence type="ECO:0000256" key="9">
    <source>
        <dbReference type="ARBA" id="ARBA00022679"/>
    </source>
</evidence>
<dbReference type="EMBL" id="LT828648">
    <property type="protein sequence ID" value="SLM46614.1"/>
    <property type="molecule type" value="Genomic_DNA"/>
</dbReference>
<dbReference type="InterPro" id="IPR050396">
    <property type="entry name" value="Glycosyltr_51/Transpeptidase"/>
</dbReference>
<keyword evidence="13" id="KW-0472">Membrane</keyword>
<keyword evidence="11" id="KW-0133">Cell shape</keyword>
<evidence type="ECO:0000259" key="19">
    <source>
        <dbReference type="Pfam" id="PF00912"/>
    </source>
</evidence>
<dbReference type="GO" id="GO:0008955">
    <property type="term" value="F:peptidoglycan glycosyltransferase activity"/>
    <property type="evidence" value="ECO:0007669"/>
    <property type="project" value="UniProtKB-EC"/>
</dbReference>
<dbReference type="FunFam" id="1.10.3810.10:FF:000001">
    <property type="entry name" value="Penicillin-binding protein 1A"/>
    <property type="match status" value="1"/>
</dbReference>
<evidence type="ECO:0000256" key="15">
    <source>
        <dbReference type="ARBA" id="ARBA00023316"/>
    </source>
</evidence>
<evidence type="ECO:0000256" key="17">
    <source>
        <dbReference type="ARBA" id="ARBA00049902"/>
    </source>
</evidence>
<keyword evidence="7" id="KW-0645">Protease</keyword>
<keyword evidence="5" id="KW-1003">Cell membrane</keyword>
<dbReference type="GO" id="GO:0008658">
    <property type="term" value="F:penicillin binding"/>
    <property type="evidence" value="ECO:0007669"/>
    <property type="project" value="InterPro"/>
</dbReference>
<evidence type="ECO:0000256" key="13">
    <source>
        <dbReference type="ARBA" id="ARBA00023136"/>
    </source>
</evidence>
<keyword evidence="15" id="KW-0961">Cell wall biogenesis/degradation</keyword>
<evidence type="ECO:0000256" key="4">
    <source>
        <dbReference type="ARBA" id="ARBA00007739"/>
    </source>
</evidence>
<evidence type="ECO:0000256" key="1">
    <source>
        <dbReference type="ARBA" id="ARBA00004236"/>
    </source>
</evidence>
<dbReference type="InterPro" id="IPR001264">
    <property type="entry name" value="Glyco_trans_51"/>
</dbReference>
<keyword evidence="6" id="KW-0121">Carboxypeptidase</keyword>
<dbReference type="GO" id="GO:0071555">
    <property type="term" value="P:cell wall organization"/>
    <property type="evidence" value="ECO:0007669"/>
    <property type="project" value="UniProtKB-KW"/>
</dbReference>
<evidence type="ECO:0000259" key="18">
    <source>
        <dbReference type="Pfam" id="PF00905"/>
    </source>
</evidence>
<dbReference type="AlphaFoldDB" id="A0A1W1I0V7"/>
<evidence type="ECO:0000256" key="10">
    <source>
        <dbReference type="ARBA" id="ARBA00022801"/>
    </source>
</evidence>
<keyword evidence="14" id="KW-0511">Multifunctional enzyme</keyword>
<dbReference type="GO" id="GO:0005886">
    <property type="term" value="C:plasma membrane"/>
    <property type="evidence" value="ECO:0007669"/>
    <property type="project" value="UniProtKB-SubCell"/>
</dbReference>
<dbReference type="SUPFAM" id="SSF56601">
    <property type="entry name" value="beta-lactamase/transpeptidase-like"/>
    <property type="match status" value="1"/>
</dbReference>
<keyword evidence="22" id="KW-1185">Reference proteome</keyword>
<dbReference type="SUPFAM" id="SSF53955">
    <property type="entry name" value="Lysozyme-like"/>
    <property type="match status" value="1"/>
</dbReference>
<keyword evidence="9 21" id="KW-0808">Transferase</keyword>
<keyword evidence="12" id="KW-0573">Peptidoglycan synthesis</keyword>
<dbReference type="STRING" id="1325564.NSJP_0442"/>
<comment type="catalytic activity">
    <reaction evidence="16">
        <text>Preferential cleavage: (Ac)2-L-Lys-D-Ala-|-D-Ala. Also transpeptidation of peptidyl-alanyl moieties that are N-acyl substituents of D-alanine.</text>
        <dbReference type="EC" id="3.4.16.4"/>
    </reaction>
</comment>
<comment type="similarity">
    <text evidence="3">In the C-terminal section; belongs to the transpeptidase family.</text>
</comment>
<evidence type="ECO:0000259" key="20">
    <source>
        <dbReference type="Pfam" id="PF14814"/>
    </source>
</evidence>
<evidence type="ECO:0000256" key="16">
    <source>
        <dbReference type="ARBA" id="ARBA00034000"/>
    </source>
</evidence>
<dbReference type="Gene3D" id="3.30.2060.10">
    <property type="entry name" value="Penicillin-binding protein 1b domain"/>
    <property type="match status" value="1"/>
</dbReference>
<comment type="catalytic activity">
    <reaction evidence="17">
        <text>[GlcNAc-(1-&gt;4)-Mur2Ac(oyl-L-Ala-gamma-D-Glu-L-Lys-D-Ala-D-Ala)](n)-di-trans,octa-cis-undecaprenyl diphosphate + beta-D-GlcNAc-(1-&gt;4)-Mur2Ac(oyl-L-Ala-gamma-D-Glu-L-Lys-D-Ala-D-Ala)-di-trans,octa-cis-undecaprenyl diphosphate = [GlcNAc-(1-&gt;4)-Mur2Ac(oyl-L-Ala-gamma-D-Glu-L-Lys-D-Ala-D-Ala)](n+1)-di-trans,octa-cis-undecaprenyl diphosphate + di-trans,octa-cis-undecaprenyl diphosphate + H(+)</text>
        <dbReference type="Rhea" id="RHEA:23708"/>
        <dbReference type="Rhea" id="RHEA-COMP:9602"/>
        <dbReference type="Rhea" id="RHEA-COMP:9603"/>
        <dbReference type="ChEBI" id="CHEBI:15378"/>
        <dbReference type="ChEBI" id="CHEBI:58405"/>
        <dbReference type="ChEBI" id="CHEBI:60033"/>
        <dbReference type="ChEBI" id="CHEBI:78435"/>
        <dbReference type="EC" id="2.4.99.28"/>
    </reaction>
</comment>
<sequence length="762" mass="83029">MRSPWLMRGVLAAAGLGVLLLLAVAGYGAYLATFLELPKREDHPPLRLYTAPFQLKADLSVKEARLPERLQRLGYRAVTGDVATPGDYRLAPESLTIYVRAQPESLLKARMIQLTLDQGTITEVLSMPDRTPVFPVYLEPELISGLRGGSRQVREWVPLADMPPSLVDAVLSVEDRRFFSHVGIDPVAIGRAVWRNLTSGGVVQGGSTVTQQLAKNLFYSPQRTFVRKMKEALAAVVLEVKYRKQDILESYLNEIYLGQAGFVSIYGISEAAHRYFGKSLSQLSVAETALVAGLIKGPNTYAPTKHPEAAVERRNVVLRTLRERGRLTEEEWKIAVNERLRVMPPDDVLADAPYFVDAALRQVEETVGTPLPEGLRIDSTLDPILQQVATDAVENGLKKLERTVPSLATSGQPVQASIVILEQATGSILALAGGRDYRLSQFNRAVQARRQAGSLFKPFIYLAALEASREGKGPGLTAASLLADEPVTFESDTGAWSPKNYDRQFRGRVTLRSALEQSLNVPAVRIAQAVGTRAVTDLLRRLGITSPLTEDLSIALGSSSVSLLEITSAYGAVANGGIWVRPTVVRSIAERQGASLWAATPDRKQAVSAQAAYVVTSLLEGVVQRGTATKARTLGFAGAVAGKTGTTDGYRDAWFVGYTADLTIGVWVGFDDEQPIRLTGSQAALPIWMDVARRVVPERSPRFQIPTGIVTRRVDPRTGQLATSQCPEQTAEVFIEGTEPSVYCETHGGGMWERLRRSFGLS</sequence>
<dbReference type="NCBIfam" id="TIGR02074">
    <property type="entry name" value="PBP_1a_fam"/>
    <property type="match status" value="1"/>
</dbReference>
<reference evidence="21 22" key="1">
    <citation type="submission" date="2017-03" db="EMBL/GenBank/DDBJ databases">
        <authorList>
            <person name="Afonso C.L."/>
            <person name="Miller P.J."/>
            <person name="Scott M.A."/>
            <person name="Spackman E."/>
            <person name="Goraichik I."/>
            <person name="Dimitrov K.M."/>
            <person name="Suarez D.L."/>
            <person name="Swayne D.E."/>
        </authorList>
    </citation>
    <scope>NUCLEOTIDE SEQUENCE [LARGE SCALE GENOMIC DNA]</scope>
    <source>
        <strain evidence="21">Genome sequencing of Nitrospira japonica strain NJ11</strain>
    </source>
</reference>
<dbReference type="Gene3D" id="3.40.710.10">
    <property type="entry name" value="DD-peptidase/beta-lactamase superfamily"/>
    <property type="match status" value="1"/>
</dbReference>
<dbReference type="GO" id="GO:0009002">
    <property type="term" value="F:serine-type D-Ala-D-Ala carboxypeptidase activity"/>
    <property type="evidence" value="ECO:0007669"/>
    <property type="project" value="UniProtKB-EC"/>
</dbReference>
<organism evidence="21 22">
    <name type="scientific">Nitrospira japonica</name>
    <dbReference type="NCBI Taxonomy" id="1325564"/>
    <lineage>
        <taxon>Bacteria</taxon>
        <taxon>Pseudomonadati</taxon>
        <taxon>Nitrospirota</taxon>
        <taxon>Nitrospiria</taxon>
        <taxon>Nitrospirales</taxon>
        <taxon>Nitrospiraceae</taxon>
        <taxon>Nitrospira</taxon>
    </lineage>
</organism>
<gene>
    <name evidence="21" type="ORF">NSJP_0442</name>
</gene>
<dbReference type="InterPro" id="IPR023346">
    <property type="entry name" value="Lysozyme-like_dom_sf"/>
</dbReference>
<evidence type="ECO:0000256" key="5">
    <source>
        <dbReference type="ARBA" id="ARBA00022475"/>
    </source>
</evidence>
<dbReference type="InterPro" id="IPR036950">
    <property type="entry name" value="PBP_transglycosylase"/>
</dbReference>
<dbReference type="PANTHER" id="PTHR32282">
    <property type="entry name" value="BINDING PROTEIN TRANSPEPTIDASE, PUTATIVE-RELATED"/>
    <property type="match status" value="1"/>
</dbReference>
<dbReference type="GO" id="GO:0030288">
    <property type="term" value="C:outer membrane-bounded periplasmic space"/>
    <property type="evidence" value="ECO:0007669"/>
    <property type="project" value="TreeGrafter"/>
</dbReference>
<dbReference type="Pfam" id="PF00912">
    <property type="entry name" value="Transgly"/>
    <property type="match status" value="1"/>
</dbReference>
<proteinExistence type="inferred from homology"/>
<accession>A0A1W1I0V7</accession>
<evidence type="ECO:0000256" key="3">
    <source>
        <dbReference type="ARBA" id="ARBA00007090"/>
    </source>
</evidence>
<comment type="pathway">
    <text evidence="2">Cell wall biogenesis; peptidoglycan biosynthesis.</text>
</comment>
<dbReference type="InterPro" id="IPR028166">
    <property type="entry name" value="UB2H"/>
</dbReference>
<dbReference type="Gene3D" id="1.10.3810.10">
    <property type="entry name" value="Biosynthetic peptidoglycan transglycosylase-like"/>
    <property type="match status" value="1"/>
</dbReference>
<dbReference type="Pfam" id="PF14814">
    <property type="entry name" value="UB2H"/>
    <property type="match status" value="1"/>
</dbReference>
<feature type="domain" description="Penicillin-binding protein transpeptidase" evidence="18">
    <location>
        <begin position="417"/>
        <end position="677"/>
    </location>
</feature>
<evidence type="ECO:0000256" key="6">
    <source>
        <dbReference type="ARBA" id="ARBA00022645"/>
    </source>
</evidence>
<evidence type="ECO:0000256" key="7">
    <source>
        <dbReference type="ARBA" id="ARBA00022670"/>
    </source>
</evidence>
<dbReference type="EC" id="2.4.1.129" evidence="21"/>
<dbReference type="GO" id="GO:0008360">
    <property type="term" value="P:regulation of cell shape"/>
    <property type="evidence" value="ECO:0007669"/>
    <property type="project" value="UniProtKB-KW"/>
</dbReference>
<evidence type="ECO:0000256" key="8">
    <source>
        <dbReference type="ARBA" id="ARBA00022676"/>
    </source>
</evidence>
<evidence type="ECO:0000256" key="11">
    <source>
        <dbReference type="ARBA" id="ARBA00022960"/>
    </source>
</evidence>
<dbReference type="InterPro" id="IPR012338">
    <property type="entry name" value="Beta-lactam/transpept-like"/>
</dbReference>
<dbReference type="EC" id="3.4.-.-" evidence="21"/>
<evidence type="ECO:0000256" key="12">
    <source>
        <dbReference type="ARBA" id="ARBA00022984"/>
    </source>
</evidence>